<proteinExistence type="predicted"/>
<dbReference type="Pfam" id="PF16495">
    <property type="entry name" value="SWIRM-assoc_1"/>
    <property type="match status" value="1"/>
</dbReference>
<dbReference type="InterPro" id="IPR007526">
    <property type="entry name" value="SWIRM"/>
</dbReference>
<evidence type="ECO:0000256" key="4">
    <source>
        <dbReference type="ARBA" id="ARBA00023015"/>
    </source>
</evidence>
<keyword evidence="4" id="KW-0805">Transcription regulation</keyword>
<accession>A0A1Y5I992</accession>
<dbReference type="Gene3D" id="1.10.10.60">
    <property type="entry name" value="Homeodomain-like"/>
    <property type="match status" value="1"/>
</dbReference>
<dbReference type="SUPFAM" id="SSF46689">
    <property type="entry name" value="Homeodomain-like"/>
    <property type="match status" value="2"/>
</dbReference>
<dbReference type="InterPro" id="IPR000433">
    <property type="entry name" value="Znf_ZZ"/>
</dbReference>
<dbReference type="EMBL" id="KZ155784">
    <property type="protein sequence ID" value="OUS46139.1"/>
    <property type="molecule type" value="Genomic_DNA"/>
</dbReference>
<dbReference type="PROSITE" id="PS52032">
    <property type="entry name" value="MARR_BRCT_CHROMO"/>
    <property type="match status" value="1"/>
</dbReference>
<dbReference type="Proteomes" id="UP000195557">
    <property type="component" value="Unassembled WGS sequence"/>
</dbReference>
<evidence type="ECO:0000256" key="7">
    <source>
        <dbReference type="ARBA" id="ARBA00023242"/>
    </source>
</evidence>
<feature type="domain" description="Chromo" evidence="13">
    <location>
        <begin position="3"/>
        <end position="301"/>
    </location>
</feature>
<evidence type="ECO:0000259" key="10">
    <source>
        <dbReference type="PROSITE" id="PS50135"/>
    </source>
</evidence>
<dbReference type="PROSITE" id="PS50090">
    <property type="entry name" value="MYB_LIKE"/>
    <property type="match status" value="1"/>
</dbReference>
<reference evidence="14" key="1">
    <citation type="submission" date="2017-04" db="EMBL/GenBank/DDBJ databases">
        <title>Population genomics of picophytoplankton unveils novel chromosome hypervariability.</title>
        <authorList>
            <consortium name="DOE Joint Genome Institute"/>
            <person name="Blanc-Mathieu R."/>
            <person name="Krasovec M."/>
            <person name="Hebrard M."/>
            <person name="Yau S."/>
            <person name="Desgranges E."/>
            <person name="Martin J."/>
            <person name="Schackwitz W."/>
            <person name="Kuo A."/>
            <person name="Salin G."/>
            <person name="Donnadieu C."/>
            <person name="Desdevises Y."/>
            <person name="Sanchez-Ferandin S."/>
            <person name="Moreau H."/>
            <person name="Rivals E."/>
            <person name="Grigoriev I.V."/>
            <person name="Grimsley N."/>
            <person name="Eyre-Walker A."/>
            <person name="Piganeau G."/>
        </authorList>
    </citation>
    <scope>NUCLEOTIDE SEQUENCE [LARGE SCALE GENOMIC DNA]</scope>
    <source>
        <strain evidence="14">RCC 1115</strain>
    </source>
</reference>
<dbReference type="InterPro" id="IPR017884">
    <property type="entry name" value="SANT_dom"/>
</dbReference>
<evidence type="ECO:0000259" key="12">
    <source>
        <dbReference type="PROSITE" id="PS51293"/>
    </source>
</evidence>
<evidence type="ECO:0000256" key="6">
    <source>
        <dbReference type="ARBA" id="ARBA00023163"/>
    </source>
</evidence>
<dbReference type="GO" id="GO:0003677">
    <property type="term" value="F:DNA binding"/>
    <property type="evidence" value="ECO:0007669"/>
    <property type="project" value="UniProtKB-KW"/>
</dbReference>
<dbReference type="eggNOG" id="KOG1279">
    <property type="taxonomic scope" value="Eukaryota"/>
</dbReference>
<keyword evidence="6" id="KW-0804">Transcription</keyword>
<sequence length="913" mass="101298">MSSTVKKRASRGCRPRLRDFESREYVDAMSTILRRLRRKHASLAPSFDARALAGATFRLITAEEKFLGANAEREGESPRVPKIPHWAWRDVTPGGGLSTLLDVYVSRRRDGKLRAEAQGEDARREFEAFVREAREALVERRHLKYVKIYVSDDAQGAKELKALAREMRATLAANAGEEGVTHVVRSDDSADDRVEDGSMWRITETSTSATSGGKTEHRVHYWFYPDSYEQWYAESSLSGRGRAPWSPQTSTFARKGFDKPFNVRARWLRDSHKFNEWMNELDYEFDITPEAALGGRHAWEAHDASLTSGKRARADVGADTEGEMFAADGDEILSYFVTRRRVIQPHPMIAACVSQDDGALVLRDEQEDVTKTYMTAKNVRLVNMTAGKLPPNATPLFEREERDGAKPLEELRIPTHSAWFRWDVAHEIERRALPEFFNEENGTGDGLDRYISCRNAMIQCFMKKGRNVTMREVAPKGKSALVDAAAAARIFLFLEDWGLVNWSFAVDRGVFKVKDDPPTGCPRIIQASDGTLEVKEMDLPEALKMELFDFAKVRATTVSGEHPLVSPTAIAASTDAQFERRSLDELFATLQAMREVEVRFECNACGTDLIGGVFYHYTVSGAYDLCESCFPRGAYPEGHTSGDYVKAVYPDFAANARSSASADDTEWSPQEVSSLLEAVSQSESSVNWNDVAASVGSKNEDECIKYFVRMPTEDAAIAAIDAQLRAPNGVVVDAAAGATLPDSEDAPFATAPNPVIAQLEFLVSMVSPRVAAASAKAALTELVKHGDRVHDIDAVKKANARGLVAAAVQAKILAMDEEHEIRRIVSGILDVLAKKLELKLKYLDLMDVHAERALEAFSSQSKTALADRRSAIAETRDYSERIVEMTAKLHSLRQRLAVEEAKIAPAAAPRVDV</sequence>
<feature type="domain" description="Myb-like" evidence="9">
    <location>
        <begin position="659"/>
        <end position="711"/>
    </location>
</feature>
<keyword evidence="5" id="KW-0238">DNA-binding</keyword>
<dbReference type="InterPro" id="IPR032451">
    <property type="entry name" value="SMARCC_C"/>
</dbReference>
<evidence type="ECO:0000256" key="2">
    <source>
        <dbReference type="ARBA" id="ARBA00022771"/>
    </source>
</evidence>
<evidence type="ECO:0000256" key="5">
    <source>
        <dbReference type="ARBA" id="ARBA00023125"/>
    </source>
</evidence>
<dbReference type="InterPro" id="IPR001005">
    <property type="entry name" value="SANT/Myb"/>
</dbReference>
<evidence type="ECO:0000259" key="9">
    <source>
        <dbReference type="PROSITE" id="PS50090"/>
    </source>
</evidence>
<dbReference type="Gene3D" id="3.30.60.90">
    <property type="match status" value="1"/>
</dbReference>
<protein>
    <submittedName>
        <fullName evidence="14">Uncharacterized protein</fullName>
    </submittedName>
</protein>
<dbReference type="CDD" id="cd00167">
    <property type="entry name" value="SANT"/>
    <property type="match status" value="1"/>
</dbReference>
<dbReference type="SMART" id="SM00291">
    <property type="entry name" value="ZnF_ZZ"/>
    <property type="match status" value="1"/>
</dbReference>
<dbReference type="Gene3D" id="3.40.50.10190">
    <property type="entry name" value="BRCT domain"/>
    <property type="match status" value="1"/>
</dbReference>
<keyword evidence="1" id="KW-0479">Metal-binding</keyword>
<dbReference type="Pfam" id="PF04433">
    <property type="entry name" value="SWIRM"/>
    <property type="match status" value="1"/>
</dbReference>
<dbReference type="AlphaFoldDB" id="A0A1Y5I992"/>
<feature type="domain" description="SWIRM" evidence="11">
    <location>
        <begin position="411"/>
        <end position="511"/>
    </location>
</feature>
<dbReference type="PANTHER" id="PTHR12802">
    <property type="entry name" value="SWI/SNF COMPLEX-RELATED"/>
    <property type="match status" value="1"/>
</dbReference>
<dbReference type="PROSITE" id="PS50135">
    <property type="entry name" value="ZF_ZZ_2"/>
    <property type="match status" value="1"/>
</dbReference>
<evidence type="ECO:0000259" key="11">
    <source>
        <dbReference type="PROSITE" id="PS50934"/>
    </source>
</evidence>
<keyword evidence="2 8" id="KW-0863">Zinc-finger</keyword>
<dbReference type="PROSITE" id="PS50934">
    <property type="entry name" value="SWIRM"/>
    <property type="match status" value="1"/>
</dbReference>
<dbReference type="InterPro" id="IPR049898">
    <property type="entry name" value="MARR_BRCT_CHROMO"/>
</dbReference>
<evidence type="ECO:0000256" key="8">
    <source>
        <dbReference type="PROSITE-ProRule" id="PRU00228"/>
    </source>
</evidence>
<feature type="domain" description="ZZ-type" evidence="10">
    <location>
        <begin position="597"/>
        <end position="652"/>
    </location>
</feature>
<dbReference type="SUPFAM" id="SSF57850">
    <property type="entry name" value="RING/U-box"/>
    <property type="match status" value="1"/>
</dbReference>
<evidence type="ECO:0000256" key="3">
    <source>
        <dbReference type="ARBA" id="ARBA00022833"/>
    </source>
</evidence>
<dbReference type="SMART" id="SM00717">
    <property type="entry name" value="SANT"/>
    <property type="match status" value="1"/>
</dbReference>
<dbReference type="PANTHER" id="PTHR12802:SF41">
    <property type="entry name" value="BRAHMA ASSOCIATED PROTEIN 155 KDA"/>
    <property type="match status" value="1"/>
</dbReference>
<dbReference type="Gene3D" id="1.10.10.10">
    <property type="entry name" value="Winged helix-like DNA-binding domain superfamily/Winged helix DNA-binding domain"/>
    <property type="match status" value="1"/>
</dbReference>
<dbReference type="GO" id="GO:0008270">
    <property type="term" value="F:zinc ion binding"/>
    <property type="evidence" value="ECO:0007669"/>
    <property type="project" value="UniProtKB-KW"/>
</dbReference>
<dbReference type="InterPro" id="IPR043145">
    <property type="entry name" value="Znf_ZZ_sf"/>
</dbReference>
<organism evidence="14">
    <name type="scientific">Ostreococcus tauri</name>
    <name type="common">Marine green alga</name>
    <dbReference type="NCBI Taxonomy" id="70448"/>
    <lineage>
        <taxon>Eukaryota</taxon>
        <taxon>Viridiplantae</taxon>
        <taxon>Chlorophyta</taxon>
        <taxon>Mamiellophyceae</taxon>
        <taxon>Mamiellales</taxon>
        <taxon>Bathycoccaceae</taxon>
        <taxon>Ostreococcus</taxon>
    </lineage>
</organism>
<keyword evidence="7" id="KW-0539">Nucleus</keyword>
<dbReference type="InterPro" id="IPR036388">
    <property type="entry name" value="WH-like_DNA-bd_sf"/>
</dbReference>
<name>A0A1Y5I992_OSTTA</name>
<evidence type="ECO:0000313" key="14">
    <source>
        <dbReference type="EMBL" id="OUS46139.1"/>
    </source>
</evidence>
<dbReference type="PROSITE" id="PS51293">
    <property type="entry name" value="SANT"/>
    <property type="match status" value="1"/>
</dbReference>
<evidence type="ECO:0000256" key="1">
    <source>
        <dbReference type="ARBA" id="ARBA00022723"/>
    </source>
</evidence>
<dbReference type="InterPro" id="IPR009057">
    <property type="entry name" value="Homeodomain-like_sf"/>
</dbReference>
<dbReference type="Pfam" id="PF00569">
    <property type="entry name" value="ZZ"/>
    <property type="match status" value="1"/>
</dbReference>
<keyword evidence="3" id="KW-0862">Zinc</keyword>
<dbReference type="GO" id="GO:0005634">
    <property type="term" value="C:nucleus"/>
    <property type="evidence" value="ECO:0007669"/>
    <property type="project" value="UniProtKB-ARBA"/>
</dbReference>
<gene>
    <name evidence="14" type="ORF">BE221DRAFT_192122</name>
</gene>
<feature type="domain" description="SANT" evidence="12">
    <location>
        <begin position="662"/>
        <end position="715"/>
    </location>
</feature>
<dbReference type="InterPro" id="IPR036420">
    <property type="entry name" value="BRCT_dom_sf"/>
</dbReference>
<evidence type="ECO:0000259" key="13">
    <source>
        <dbReference type="PROSITE" id="PS52032"/>
    </source>
</evidence>